<dbReference type="InterPro" id="IPR010982">
    <property type="entry name" value="Lambda_DNA-bd_dom_sf"/>
</dbReference>
<dbReference type="Proteomes" id="UP000199515">
    <property type="component" value="Unassembled WGS sequence"/>
</dbReference>
<gene>
    <name evidence="2" type="ORF">SAMN05421504_101711</name>
</gene>
<dbReference type="Pfam" id="PF01381">
    <property type="entry name" value="HTH_3"/>
    <property type="match status" value="1"/>
</dbReference>
<sequence>MIESAGPSRGESIEVLPVVITTSVFPARPSSVPEIQSFLRRCLSDSPLTEVDSREVGKTIYSALLEAAGSGMIQVSCRRYPNRVEFDVLPAETPRQAPPEPEGPEPTATFAEWMAETLRGKGITREMAADQLGVSPKTVGRWLGGQTEPRLRELRRIQERFGDVRLQ</sequence>
<dbReference type="AlphaFoldDB" id="A0A1H2TX31"/>
<organism evidence="2 3">
    <name type="scientific">Amycolatopsis xylanica</name>
    <dbReference type="NCBI Taxonomy" id="589385"/>
    <lineage>
        <taxon>Bacteria</taxon>
        <taxon>Bacillati</taxon>
        <taxon>Actinomycetota</taxon>
        <taxon>Actinomycetes</taxon>
        <taxon>Pseudonocardiales</taxon>
        <taxon>Pseudonocardiaceae</taxon>
        <taxon>Amycolatopsis</taxon>
    </lineage>
</organism>
<dbReference type="GO" id="GO:0003677">
    <property type="term" value="F:DNA binding"/>
    <property type="evidence" value="ECO:0007669"/>
    <property type="project" value="InterPro"/>
</dbReference>
<dbReference type="InterPro" id="IPR001387">
    <property type="entry name" value="Cro/C1-type_HTH"/>
</dbReference>
<dbReference type="EMBL" id="FNON01000001">
    <property type="protein sequence ID" value="SDW48298.1"/>
    <property type="molecule type" value="Genomic_DNA"/>
</dbReference>
<reference evidence="2 3" key="1">
    <citation type="submission" date="2016-10" db="EMBL/GenBank/DDBJ databases">
        <authorList>
            <person name="de Groot N.N."/>
        </authorList>
    </citation>
    <scope>NUCLEOTIDE SEQUENCE [LARGE SCALE GENOMIC DNA]</scope>
    <source>
        <strain evidence="2 3">CPCC 202699</strain>
    </source>
</reference>
<dbReference type="STRING" id="589385.SAMN05421504_101711"/>
<dbReference type="RefSeq" id="WP_091286481.1">
    <property type="nucleotide sequence ID" value="NZ_FNON01000001.1"/>
</dbReference>
<proteinExistence type="predicted"/>
<keyword evidence="3" id="KW-1185">Reference proteome</keyword>
<evidence type="ECO:0000313" key="3">
    <source>
        <dbReference type="Proteomes" id="UP000199515"/>
    </source>
</evidence>
<dbReference type="Gene3D" id="1.10.260.40">
    <property type="entry name" value="lambda repressor-like DNA-binding domains"/>
    <property type="match status" value="1"/>
</dbReference>
<feature type="domain" description="HTH cro/C1-type" evidence="1">
    <location>
        <begin position="121"/>
        <end position="162"/>
    </location>
</feature>
<dbReference type="OrthoDB" id="3623330at2"/>
<protein>
    <submittedName>
        <fullName evidence="2">Helix-turn-helix</fullName>
    </submittedName>
</protein>
<dbReference type="SUPFAM" id="SSF47413">
    <property type="entry name" value="lambda repressor-like DNA-binding domains"/>
    <property type="match status" value="1"/>
</dbReference>
<dbReference type="CDD" id="cd00093">
    <property type="entry name" value="HTH_XRE"/>
    <property type="match status" value="1"/>
</dbReference>
<evidence type="ECO:0000313" key="2">
    <source>
        <dbReference type="EMBL" id="SDW48298.1"/>
    </source>
</evidence>
<evidence type="ECO:0000259" key="1">
    <source>
        <dbReference type="PROSITE" id="PS50943"/>
    </source>
</evidence>
<dbReference type="SMART" id="SM00530">
    <property type="entry name" value="HTH_XRE"/>
    <property type="match status" value="1"/>
</dbReference>
<accession>A0A1H2TX31</accession>
<name>A0A1H2TX31_9PSEU</name>
<dbReference type="PROSITE" id="PS50943">
    <property type="entry name" value="HTH_CROC1"/>
    <property type="match status" value="1"/>
</dbReference>